<feature type="compositionally biased region" description="Basic and acidic residues" evidence="1">
    <location>
        <begin position="38"/>
        <end position="59"/>
    </location>
</feature>
<feature type="domain" description="DNA2/NAM7 helicase helicase" evidence="2">
    <location>
        <begin position="467"/>
        <end position="713"/>
    </location>
</feature>
<proteinExistence type="predicted"/>
<dbReference type="GO" id="GO:0004386">
    <property type="term" value="F:helicase activity"/>
    <property type="evidence" value="ECO:0007669"/>
    <property type="project" value="InterPro"/>
</dbReference>
<dbReference type="KEGG" id="foc:113207788"/>
<name>A0A9C6TVN9_FRAOC</name>
<dbReference type="InterPro" id="IPR045055">
    <property type="entry name" value="DNA2/NAM7-like"/>
</dbReference>
<dbReference type="Pfam" id="PF13086">
    <property type="entry name" value="AAA_11"/>
    <property type="match status" value="1"/>
</dbReference>
<dbReference type="RefSeq" id="XP_052123180.1">
    <property type="nucleotide sequence ID" value="XM_052267220.1"/>
</dbReference>
<evidence type="ECO:0000256" key="1">
    <source>
        <dbReference type="SAM" id="MobiDB-lite"/>
    </source>
</evidence>
<sequence>MPKRDPRLEGMSIRDPRLLRRENLMPYRPQLLSLSPPREQRQSERPQERHLTPPREPGVKRGLLKTPPHSMRLQHPSYGGGAGVSQNFKEERTPKKGLLKTPPDHMRLLPPLKHDSDGPSDPDDDPPPKKTRTLDMKSTIKFSPEENERETDNSSEDEHAHNTAGHKKRMLPPATSVTKYEARSPLDQQDEEPRKTYDSAKMSASSSRDRLLSTICSWNPKWILIPEKSKNFPDLLNNEEKYMSKKDLVQFSSSHAYCKHFQDGLFLDLWSNLCKIVLQARKKGRVLITAEVEGEPQELPLLGNIKRRTIICHCGTANNDENKIFKKNDVVIVHSGKYLYFAYVVAEPKTKCISDKVELPNYLRKDRHGKTFTHKCTFPLMVVVPIDNSVDPGKLIYIEKVKNISDDLETMKSLETFSTLSSLSTLVMQPIYYPSMKTVVAKYEALLDRELRPSLLSLIQDIKGNEAPSINVIEGGPGTGKSHLAAVLAKELSSPENYVILTSKSIHELNTLAKLLCGSKLKVEDSKENNAVDAVWCGSKRSRAEWDSLEKISFDTLVKKSDSKTDNTIYRLNEKKEILKKAIHKEEIAICKLIACGKSAEAASLKTSCAKKKMDLSLKESEIEEASKPVLKKSPNPSEILQKCNIILTTFSPPLYCLEAFKNMQRQCRRVVLIVDNASEVVEPIIIRLIRAFNVSDLVLFGDTKQHVPFVPSERARNSGLDVSLMERYSRALRDTEFPPKSRLLTRQFRLHPHVMSPINNHFYNNTMSEIDQKIRTHAFQPYIWFHCSYFSQGEERFRQEADFAEKLLSVVCKIPPYSSDDQKIRSYHVQVTSLCPNVSKILSSSSKSHLPFTPSNLLSSLEFDVLILCVGSATRVAAHKIITPWTRAKRSLFVCGSFDHQSVRGPMTHLLRRAQEKGYLKEITSAQITEEKLEEKIKKY</sequence>
<dbReference type="Proteomes" id="UP000504606">
    <property type="component" value="Unplaced"/>
</dbReference>
<feature type="compositionally biased region" description="Basic and acidic residues" evidence="1">
    <location>
        <begin position="1"/>
        <end position="23"/>
    </location>
</feature>
<dbReference type="Gene3D" id="3.40.50.300">
    <property type="entry name" value="P-loop containing nucleotide triphosphate hydrolases"/>
    <property type="match status" value="1"/>
</dbReference>
<feature type="compositionally biased region" description="Basic and acidic residues" evidence="1">
    <location>
        <begin position="126"/>
        <end position="135"/>
    </location>
</feature>
<organism evidence="3 4">
    <name type="scientific">Frankliniella occidentalis</name>
    <name type="common">Western flower thrips</name>
    <name type="synonym">Euthrips occidentalis</name>
    <dbReference type="NCBI Taxonomy" id="133901"/>
    <lineage>
        <taxon>Eukaryota</taxon>
        <taxon>Metazoa</taxon>
        <taxon>Ecdysozoa</taxon>
        <taxon>Arthropoda</taxon>
        <taxon>Hexapoda</taxon>
        <taxon>Insecta</taxon>
        <taxon>Pterygota</taxon>
        <taxon>Neoptera</taxon>
        <taxon>Paraneoptera</taxon>
        <taxon>Thysanoptera</taxon>
        <taxon>Terebrantia</taxon>
        <taxon>Thripoidea</taxon>
        <taxon>Thripidae</taxon>
        <taxon>Frankliniella</taxon>
    </lineage>
</organism>
<feature type="compositionally biased region" description="Basic and acidic residues" evidence="1">
    <location>
        <begin position="102"/>
        <end position="117"/>
    </location>
</feature>
<dbReference type="GO" id="GO:0016604">
    <property type="term" value="C:nuclear body"/>
    <property type="evidence" value="ECO:0007669"/>
    <property type="project" value="TreeGrafter"/>
</dbReference>
<dbReference type="InterPro" id="IPR041677">
    <property type="entry name" value="DNA2/NAM7_AAA_11"/>
</dbReference>
<dbReference type="GeneID" id="113207788"/>
<evidence type="ECO:0000313" key="3">
    <source>
        <dbReference type="Proteomes" id="UP000504606"/>
    </source>
</evidence>
<accession>A0A9C6TVN9</accession>
<dbReference type="GO" id="GO:0006369">
    <property type="term" value="P:termination of RNA polymerase II transcription"/>
    <property type="evidence" value="ECO:0007669"/>
    <property type="project" value="TreeGrafter"/>
</dbReference>
<protein>
    <submittedName>
        <fullName evidence="4">Uncharacterized protein LOC113207788</fullName>
    </submittedName>
</protein>
<dbReference type="PANTHER" id="PTHR10887:SF495">
    <property type="entry name" value="HELICASE SENATAXIN ISOFORM X1-RELATED"/>
    <property type="match status" value="1"/>
</dbReference>
<dbReference type="GO" id="GO:0001147">
    <property type="term" value="F:transcription termination site sequence-specific DNA binding"/>
    <property type="evidence" value="ECO:0007669"/>
    <property type="project" value="TreeGrafter"/>
</dbReference>
<dbReference type="OrthoDB" id="2285229at2759"/>
<evidence type="ECO:0000259" key="2">
    <source>
        <dbReference type="Pfam" id="PF13086"/>
    </source>
</evidence>
<gene>
    <name evidence="4" type="primary">LOC113207788</name>
</gene>
<reference evidence="4" key="1">
    <citation type="submission" date="2025-08" db="UniProtKB">
        <authorList>
            <consortium name="RefSeq"/>
        </authorList>
    </citation>
    <scope>IDENTIFICATION</scope>
    <source>
        <tissue evidence="4">Whole organism</tissue>
    </source>
</reference>
<dbReference type="SUPFAM" id="SSF52540">
    <property type="entry name" value="P-loop containing nucleoside triphosphate hydrolases"/>
    <property type="match status" value="1"/>
</dbReference>
<feature type="compositionally biased region" description="Basic and acidic residues" evidence="1">
    <location>
        <begin position="143"/>
        <end position="161"/>
    </location>
</feature>
<dbReference type="AlphaFoldDB" id="A0A9C6TVN9"/>
<dbReference type="InterPro" id="IPR027417">
    <property type="entry name" value="P-loop_NTPase"/>
</dbReference>
<feature type="region of interest" description="Disordered" evidence="1">
    <location>
        <begin position="1"/>
        <end position="204"/>
    </location>
</feature>
<dbReference type="PANTHER" id="PTHR10887">
    <property type="entry name" value="DNA2/NAM7 HELICASE FAMILY"/>
    <property type="match status" value="1"/>
</dbReference>
<keyword evidence="3" id="KW-1185">Reference proteome</keyword>
<evidence type="ECO:0000313" key="4">
    <source>
        <dbReference type="RefSeq" id="XP_052123180.1"/>
    </source>
</evidence>